<dbReference type="EMBL" id="QEKT01000004">
    <property type="protein sequence ID" value="PVY84303.1"/>
    <property type="molecule type" value="Genomic_DNA"/>
</dbReference>
<comment type="pathway">
    <text evidence="6">Amino-acid biosynthesis; L-proline biosynthesis; L-proline from L-glutamate 5-semialdehyde: step 1/1.</text>
</comment>
<dbReference type="HAMAP" id="MF_01925">
    <property type="entry name" value="P5C_reductase"/>
    <property type="match status" value="1"/>
</dbReference>
<comment type="subcellular location">
    <subcellularLocation>
        <location evidence="6">Cytoplasm</location>
    </subcellularLocation>
</comment>
<comment type="similarity">
    <text evidence="1 6">Belongs to the pyrroline-5-carboxylate reductase family.</text>
</comment>
<evidence type="ECO:0000256" key="3">
    <source>
        <dbReference type="ARBA" id="ARBA00022857"/>
    </source>
</evidence>
<dbReference type="InterPro" id="IPR008927">
    <property type="entry name" value="6-PGluconate_DH-like_C_sf"/>
</dbReference>
<dbReference type="PIRSF" id="PIRSF000193">
    <property type="entry name" value="Pyrrol-5-carb_rd"/>
    <property type="match status" value="1"/>
</dbReference>
<dbReference type="Proteomes" id="UP000245433">
    <property type="component" value="Unassembled WGS sequence"/>
</dbReference>
<comment type="catalytic activity">
    <reaction evidence="6">
        <text>L-proline + NADP(+) = (S)-1-pyrroline-5-carboxylate + NADPH + 2 H(+)</text>
        <dbReference type="Rhea" id="RHEA:14109"/>
        <dbReference type="ChEBI" id="CHEBI:15378"/>
        <dbReference type="ChEBI" id="CHEBI:17388"/>
        <dbReference type="ChEBI" id="CHEBI:57783"/>
        <dbReference type="ChEBI" id="CHEBI:58349"/>
        <dbReference type="ChEBI" id="CHEBI:60039"/>
        <dbReference type="EC" id="1.5.1.2"/>
    </reaction>
</comment>
<dbReference type="AlphaFoldDB" id="A0A2U1D9F1"/>
<dbReference type="InterPro" id="IPR029036">
    <property type="entry name" value="P5CR_dimer"/>
</dbReference>
<evidence type="ECO:0000256" key="5">
    <source>
        <dbReference type="ARBA" id="ARBA00058118"/>
    </source>
</evidence>
<accession>A0A2U1D9F1</accession>
<gene>
    <name evidence="6" type="primary">proC</name>
    <name evidence="11" type="ORF">C7384_10448</name>
</gene>
<evidence type="ECO:0000256" key="8">
    <source>
        <dbReference type="PIRSR" id="PIRSR000193-1"/>
    </source>
</evidence>
<dbReference type="GO" id="GO:0004735">
    <property type="term" value="F:pyrroline-5-carboxylate reductase activity"/>
    <property type="evidence" value="ECO:0007669"/>
    <property type="project" value="UniProtKB-UniRule"/>
</dbReference>
<sequence length="259" mass="26736">MTRYGFLGAGNMAQAMIKGLLNAGISAQDILVASPHSAAKLAKELGIQALDATELLQTADLVTLAFLPKQLTAISQSLPANLYQNKLLVSVIGDVNLNSLENAFPGAQIVRTLPNVNVSINRGMTSYALATNLTTASQTAALAFLDLLGSRIELAESNFAVFSALAGSSPAYVFAFIQSLAQAGQQNGLSTQDALTIAAQTVLGSAQTLLASDSDPTSLIASVASPGGSTEAGLKALSADKFNEVVIHGIQATIDHQHE</sequence>
<reference evidence="11 12" key="1">
    <citation type="submission" date="2018-04" db="EMBL/GenBank/DDBJ databases">
        <title>Genomic Encyclopedia of Type Strains, Phase IV (KMG-IV): sequencing the most valuable type-strain genomes for metagenomic binning, comparative biology and taxonomic classification.</title>
        <authorList>
            <person name="Goeker M."/>
        </authorList>
    </citation>
    <scope>NUCLEOTIDE SEQUENCE [LARGE SCALE GENOMIC DNA]</scope>
    <source>
        <strain evidence="11 12">DSM 28795</strain>
    </source>
</reference>
<comment type="function">
    <text evidence="5 6">Catalyzes the reduction of 1-pyrroline-5-carboxylate (PCA) to L-proline.</text>
</comment>
<comment type="caution">
    <text evidence="11">The sequence shown here is derived from an EMBL/GenBank/DDBJ whole genome shotgun (WGS) entry which is preliminary data.</text>
</comment>
<feature type="domain" description="Pyrroline-5-carboxylate reductase dimerisation" evidence="10">
    <location>
        <begin position="156"/>
        <end position="258"/>
    </location>
</feature>
<comment type="catalytic activity">
    <reaction evidence="6">
        <text>L-proline + NAD(+) = (S)-1-pyrroline-5-carboxylate + NADH + 2 H(+)</text>
        <dbReference type="Rhea" id="RHEA:14105"/>
        <dbReference type="ChEBI" id="CHEBI:15378"/>
        <dbReference type="ChEBI" id="CHEBI:17388"/>
        <dbReference type="ChEBI" id="CHEBI:57540"/>
        <dbReference type="ChEBI" id="CHEBI:57945"/>
        <dbReference type="ChEBI" id="CHEBI:60039"/>
        <dbReference type="EC" id="1.5.1.2"/>
    </reaction>
</comment>
<dbReference type="FunFam" id="1.10.3730.10:FF:000001">
    <property type="entry name" value="Pyrroline-5-carboxylate reductase"/>
    <property type="match status" value="1"/>
</dbReference>
<keyword evidence="2 6" id="KW-0641">Proline biosynthesis</keyword>
<keyword evidence="12" id="KW-1185">Reference proteome</keyword>
<keyword evidence="6" id="KW-0963">Cytoplasm</keyword>
<keyword evidence="6" id="KW-0028">Amino-acid biosynthesis</keyword>
<dbReference type="SUPFAM" id="SSF51735">
    <property type="entry name" value="NAD(P)-binding Rossmann-fold domains"/>
    <property type="match status" value="1"/>
</dbReference>
<dbReference type="EC" id="1.5.1.2" evidence="6 7"/>
<dbReference type="InterPro" id="IPR000304">
    <property type="entry name" value="Pyrroline-COOH_reductase"/>
</dbReference>
<dbReference type="GO" id="GO:0005737">
    <property type="term" value="C:cytoplasm"/>
    <property type="evidence" value="ECO:0007669"/>
    <property type="project" value="UniProtKB-SubCell"/>
</dbReference>
<dbReference type="NCBIfam" id="TIGR00112">
    <property type="entry name" value="proC"/>
    <property type="match status" value="1"/>
</dbReference>
<feature type="domain" description="Pyrroline-5-carboxylate reductase catalytic N-terminal" evidence="9">
    <location>
        <begin position="4"/>
        <end position="91"/>
    </location>
</feature>
<protein>
    <recommendedName>
        <fullName evidence="6 7">Pyrroline-5-carboxylate reductase</fullName>
        <shortName evidence="6">P5C reductase</shortName>
        <shortName evidence="6">P5CR</shortName>
        <ecNumber evidence="6 7">1.5.1.2</ecNumber>
    </recommendedName>
    <alternativeName>
        <fullName evidence="6">PCA reductase</fullName>
    </alternativeName>
</protein>
<proteinExistence type="inferred from homology"/>
<dbReference type="RefSeq" id="WP_089939109.1">
    <property type="nucleotide sequence ID" value="NZ_CAKOEX010000006.1"/>
</dbReference>
<keyword evidence="4 6" id="KW-0560">Oxidoreductase</keyword>
<evidence type="ECO:0000256" key="7">
    <source>
        <dbReference type="NCBIfam" id="TIGR00112"/>
    </source>
</evidence>
<dbReference type="PANTHER" id="PTHR11645:SF49">
    <property type="entry name" value="PYRROLINE-5-CARBOXYLATE REDUCTASE 1"/>
    <property type="match status" value="1"/>
</dbReference>
<evidence type="ECO:0000256" key="4">
    <source>
        <dbReference type="ARBA" id="ARBA00023002"/>
    </source>
</evidence>
<evidence type="ECO:0000256" key="2">
    <source>
        <dbReference type="ARBA" id="ARBA00022650"/>
    </source>
</evidence>
<dbReference type="Gene3D" id="1.10.3730.10">
    <property type="entry name" value="ProC C-terminal domain-like"/>
    <property type="match status" value="1"/>
</dbReference>
<dbReference type="UniPathway" id="UPA00098">
    <property type="reaction ID" value="UER00361"/>
</dbReference>
<name>A0A2U1D9F1_9LACO</name>
<organism evidence="11 12">
    <name type="scientific">Convivina intestini</name>
    <dbReference type="NCBI Taxonomy" id="1505726"/>
    <lineage>
        <taxon>Bacteria</taxon>
        <taxon>Bacillati</taxon>
        <taxon>Bacillota</taxon>
        <taxon>Bacilli</taxon>
        <taxon>Lactobacillales</taxon>
        <taxon>Lactobacillaceae</taxon>
        <taxon>Convivina</taxon>
    </lineage>
</organism>
<evidence type="ECO:0000259" key="10">
    <source>
        <dbReference type="Pfam" id="PF14748"/>
    </source>
</evidence>
<keyword evidence="3 6" id="KW-0521">NADP</keyword>
<dbReference type="OrthoDB" id="9805754at2"/>
<dbReference type="InterPro" id="IPR028939">
    <property type="entry name" value="P5C_Rdtase_cat_N"/>
</dbReference>
<dbReference type="SUPFAM" id="SSF48179">
    <property type="entry name" value="6-phosphogluconate dehydrogenase C-terminal domain-like"/>
    <property type="match status" value="1"/>
</dbReference>
<dbReference type="GO" id="GO:0055129">
    <property type="term" value="P:L-proline biosynthetic process"/>
    <property type="evidence" value="ECO:0007669"/>
    <property type="project" value="UniProtKB-UniRule"/>
</dbReference>
<evidence type="ECO:0000313" key="11">
    <source>
        <dbReference type="EMBL" id="PVY84303.1"/>
    </source>
</evidence>
<dbReference type="InterPro" id="IPR036291">
    <property type="entry name" value="NAD(P)-bd_dom_sf"/>
</dbReference>
<feature type="binding site" evidence="8">
    <location>
        <begin position="65"/>
        <end position="68"/>
    </location>
    <ligand>
        <name>NADP(+)</name>
        <dbReference type="ChEBI" id="CHEBI:58349"/>
    </ligand>
</feature>
<evidence type="ECO:0000259" key="9">
    <source>
        <dbReference type="Pfam" id="PF03807"/>
    </source>
</evidence>
<dbReference type="Gene3D" id="3.40.50.720">
    <property type="entry name" value="NAD(P)-binding Rossmann-like Domain"/>
    <property type="match status" value="1"/>
</dbReference>
<dbReference type="PANTHER" id="PTHR11645">
    <property type="entry name" value="PYRROLINE-5-CARBOXYLATE REDUCTASE"/>
    <property type="match status" value="1"/>
</dbReference>
<evidence type="ECO:0000256" key="1">
    <source>
        <dbReference type="ARBA" id="ARBA00005525"/>
    </source>
</evidence>
<evidence type="ECO:0000313" key="12">
    <source>
        <dbReference type="Proteomes" id="UP000245433"/>
    </source>
</evidence>
<evidence type="ECO:0000256" key="6">
    <source>
        <dbReference type="HAMAP-Rule" id="MF_01925"/>
    </source>
</evidence>
<dbReference type="Pfam" id="PF14748">
    <property type="entry name" value="P5CR_dimer"/>
    <property type="match status" value="1"/>
</dbReference>
<feature type="binding site" evidence="8">
    <location>
        <begin position="7"/>
        <end position="12"/>
    </location>
    <ligand>
        <name>NADP(+)</name>
        <dbReference type="ChEBI" id="CHEBI:58349"/>
    </ligand>
</feature>
<dbReference type="Pfam" id="PF03807">
    <property type="entry name" value="F420_oxidored"/>
    <property type="match status" value="1"/>
</dbReference>